<dbReference type="GO" id="GO:0006146">
    <property type="term" value="P:adenine catabolic process"/>
    <property type="evidence" value="ECO:0007669"/>
    <property type="project" value="InterPro"/>
</dbReference>
<evidence type="ECO:0000256" key="1">
    <source>
        <dbReference type="ARBA" id="ARBA00001947"/>
    </source>
</evidence>
<gene>
    <name evidence="7" type="ORF">MNBD_GAMMA01-628</name>
</gene>
<reference evidence="7" key="1">
    <citation type="submission" date="2018-06" db="EMBL/GenBank/DDBJ databases">
        <authorList>
            <person name="Zhirakovskaya E."/>
        </authorList>
    </citation>
    <scope>NUCLEOTIDE SEQUENCE</scope>
</reference>
<dbReference type="PANTHER" id="PTHR43114">
    <property type="entry name" value="ADENINE DEAMINASE"/>
    <property type="match status" value="1"/>
</dbReference>
<dbReference type="PANTHER" id="PTHR43114:SF6">
    <property type="entry name" value="ADENINE DEAMINASE"/>
    <property type="match status" value="1"/>
</dbReference>
<evidence type="ECO:0000256" key="3">
    <source>
        <dbReference type="ARBA" id="ARBA00022801"/>
    </source>
</evidence>
<organism evidence="7">
    <name type="scientific">hydrothermal vent metagenome</name>
    <dbReference type="NCBI Taxonomy" id="652676"/>
    <lineage>
        <taxon>unclassified sequences</taxon>
        <taxon>metagenomes</taxon>
        <taxon>ecological metagenomes</taxon>
    </lineage>
</organism>
<sequence length="337" mass="38001">MNHKIALIKALPKTELHLHIEGTFEPELMFKIAKRNNIKIAHDSVTSLKSTYEFDNLQEFLDIYYQGVNVLQTEQDFYDLTWAYLQRAKADNVVHTEIMYDPQSHTQRGIDFAVVISGIHRALTDGQSKLGISSYLILSLLRHLSEQECLETLEQAVPHIDKFIAIGLDSSELGHPPEKFTNLYARASELGLLKVAHAGEEGPAEYIWSAIDILGIDRIDHGNRCLEDDTLVEYIKAKNLTLTVCPLSNLKLQVVKDLAQHPLKTMLTKGLNVTVNSDDPAYFGGYVNENFIAITAALNLTESDIIQLVKNSFTGSFLPKQQIDRYLQQINKIQIPI</sequence>
<dbReference type="GO" id="GO:0009117">
    <property type="term" value="P:nucleotide metabolic process"/>
    <property type="evidence" value="ECO:0007669"/>
    <property type="project" value="UniProtKB-KW"/>
</dbReference>
<evidence type="ECO:0000256" key="4">
    <source>
        <dbReference type="ARBA" id="ARBA00022833"/>
    </source>
</evidence>
<evidence type="ECO:0000256" key="5">
    <source>
        <dbReference type="ARBA" id="ARBA00023080"/>
    </source>
</evidence>
<proteinExistence type="inferred from homology"/>
<dbReference type="InterPro" id="IPR001365">
    <property type="entry name" value="A_deaminase_dom"/>
</dbReference>
<dbReference type="NCBIfam" id="NF006850">
    <property type="entry name" value="PRK09358.1-6"/>
    <property type="match status" value="1"/>
</dbReference>
<keyword evidence="2" id="KW-0479">Metal-binding</keyword>
<evidence type="ECO:0000256" key="2">
    <source>
        <dbReference type="ARBA" id="ARBA00022723"/>
    </source>
</evidence>
<comment type="cofactor">
    <cofactor evidence="1">
        <name>Zn(2+)</name>
        <dbReference type="ChEBI" id="CHEBI:29105"/>
    </cofactor>
</comment>
<keyword evidence="4" id="KW-0862">Zinc</keyword>
<keyword evidence="3 7" id="KW-0378">Hydrolase</keyword>
<dbReference type="Gene3D" id="3.20.20.140">
    <property type="entry name" value="Metal-dependent hydrolases"/>
    <property type="match status" value="1"/>
</dbReference>
<dbReference type="GO" id="GO:0046872">
    <property type="term" value="F:metal ion binding"/>
    <property type="evidence" value="ECO:0007669"/>
    <property type="project" value="UniProtKB-KW"/>
</dbReference>
<dbReference type="FunFam" id="3.20.20.140:FF:000039">
    <property type="entry name" value="Adenine deaminase"/>
    <property type="match status" value="1"/>
</dbReference>
<protein>
    <submittedName>
        <fullName evidence="7">Adenosine deaminase</fullName>
        <ecNumber evidence="7">3.5.4.4</ecNumber>
    </submittedName>
</protein>
<dbReference type="NCBIfam" id="TIGR01430">
    <property type="entry name" value="aden_deam"/>
    <property type="match status" value="1"/>
</dbReference>
<evidence type="ECO:0000259" key="6">
    <source>
        <dbReference type="Pfam" id="PF00962"/>
    </source>
</evidence>
<dbReference type="Pfam" id="PF00962">
    <property type="entry name" value="A_deaminase"/>
    <property type="match status" value="1"/>
</dbReference>
<dbReference type="EC" id="3.5.4.4" evidence="7"/>
<keyword evidence="5" id="KW-0546">Nucleotide metabolism</keyword>
<dbReference type="GO" id="GO:0043103">
    <property type="term" value="P:hypoxanthine salvage"/>
    <property type="evidence" value="ECO:0007669"/>
    <property type="project" value="TreeGrafter"/>
</dbReference>
<dbReference type="EMBL" id="UOEW01000099">
    <property type="protein sequence ID" value="VAW35333.1"/>
    <property type="molecule type" value="Genomic_DNA"/>
</dbReference>
<dbReference type="InterPro" id="IPR006330">
    <property type="entry name" value="Ado/ade_deaminase"/>
</dbReference>
<dbReference type="HAMAP" id="MF_01962">
    <property type="entry name" value="Adenine_deaminase"/>
    <property type="match status" value="1"/>
</dbReference>
<accession>A0A3B0V4L5</accession>
<dbReference type="GO" id="GO:0000034">
    <property type="term" value="F:adenine deaminase activity"/>
    <property type="evidence" value="ECO:0007669"/>
    <property type="project" value="InterPro"/>
</dbReference>
<evidence type="ECO:0000313" key="7">
    <source>
        <dbReference type="EMBL" id="VAW35333.1"/>
    </source>
</evidence>
<feature type="domain" description="Adenosine deaminase" evidence="6">
    <location>
        <begin position="12"/>
        <end position="332"/>
    </location>
</feature>
<name>A0A3B0V4L5_9ZZZZ</name>
<dbReference type="InterPro" id="IPR028892">
    <property type="entry name" value="ADE"/>
</dbReference>
<dbReference type="SUPFAM" id="SSF51556">
    <property type="entry name" value="Metallo-dependent hydrolases"/>
    <property type="match status" value="1"/>
</dbReference>
<dbReference type="GO" id="GO:0005829">
    <property type="term" value="C:cytosol"/>
    <property type="evidence" value="ECO:0007669"/>
    <property type="project" value="TreeGrafter"/>
</dbReference>
<dbReference type="InterPro" id="IPR032466">
    <property type="entry name" value="Metal_Hydrolase"/>
</dbReference>
<dbReference type="AlphaFoldDB" id="A0A3B0V4L5"/>
<dbReference type="CDD" id="cd01320">
    <property type="entry name" value="ADA"/>
    <property type="match status" value="1"/>
</dbReference>